<reference evidence="7 8" key="1">
    <citation type="submission" date="2019-04" db="EMBL/GenBank/DDBJ databases">
        <title>Thalassotalea guangxiensis sp. nov., isolated from sediment of the coastal wetland.</title>
        <authorList>
            <person name="Zheng S."/>
            <person name="Zhang D."/>
        </authorList>
    </citation>
    <scope>NUCLEOTIDE SEQUENCE [LARGE SCALE GENOMIC DNA]</scope>
    <source>
        <strain evidence="7 8">ZS-4</strain>
    </source>
</reference>
<comment type="subcellular location">
    <subcellularLocation>
        <location evidence="6">Cytoplasm</location>
    </subcellularLocation>
</comment>
<keyword evidence="5 6" id="KW-0269">Exonuclease</keyword>
<comment type="catalytic activity">
    <reaction evidence="6">
        <text>Exonucleolytic cleavage in either 5'- to 3'- or 3'- to 5'-direction to yield nucleoside 5'-phosphates.</text>
        <dbReference type="EC" id="3.1.11.6"/>
    </reaction>
</comment>
<comment type="similarity">
    <text evidence="1 6">Belongs to the XseB family.</text>
</comment>
<dbReference type="Gene3D" id="1.10.287.1040">
    <property type="entry name" value="Exonuclease VII, small subunit"/>
    <property type="match status" value="1"/>
</dbReference>
<dbReference type="GO" id="GO:0005829">
    <property type="term" value="C:cytosol"/>
    <property type="evidence" value="ECO:0007669"/>
    <property type="project" value="TreeGrafter"/>
</dbReference>
<keyword evidence="4 6" id="KW-0378">Hydrolase</keyword>
<proteinExistence type="inferred from homology"/>
<dbReference type="GO" id="GO:0006308">
    <property type="term" value="P:DNA catabolic process"/>
    <property type="evidence" value="ECO:0007669"/>
    <property type="project" value="UniProtKB-UniRule"/>
</dbReference>
<dbReference type="PANTHER" id="PTHR34137">
    <property type="entry name" value="EXODEOXYRIBONUCLEASE 7 SMALL SUBUNIT"/>
    <property type="match status" value="1"/>
</dbReference>
<sequence>MAKKKPENLSFEESMSELETIVNALEQGDLPLEDSMKLFERGLALSQHSQKTLASAEQKIQILMNRDEQAPLQPFADPESDS</sequence>
<evidence type="ECO:0000256" key="2">
    <source>
        <dbReference type="ARBA" id="ARBA00022490"/>
    </source>
</evidence>
<comment type="function">
    <text evidence="6">Bidirectionally degrades single-stranded DNA into large acid-insoluble oligonucleotides, which are then degraded further into small acid-soluble oligonucleotides.</text>
</comment>
<evidence type="ECO:0000313" key="7">
    <source>
        <dbReference type="EMBL" id="TKB44499.1"/>
    </source>
</evidence>
<dbReference type="OrthoDB" id="5591562at2"/>
<dbReference type="InterPro" id="IPR003761">
    <property type="entry name" value="Exonuc_VII_S"/>
</dbReference>
<dbReference type="GO" id="GO:0008855">
    <property type="term" value="F:exodeoxyribonuclease VII activity"/>
    <property type="evidence" value="ECO:0007669"/>
    <property type="project" value="UniProtKB-UniRule"/>
</dbReference>
<dbReference type="Proteomes" id="UP000307999">
    <property type="component" value="Unassembled WGS sequence"/>
</dbReference>
<gene>
    <name evidence="6 7" type="primary">xseB</name>
    <name evidence="7" type="ORF">E8M12_11445</name>
</gene>
<dbReference type="RefSeq" id="WP_136736281.1">
    <property type="nucleotide sequence ID" value="NZ_SWDB01000028.1"/>
</dbReference>
<keyword evidence="8" id="KW-1185">Reference proteome</keyword>
<evidence type="ECO:0000256" key="6">
    <source>
        <dbReference type="HAMAP-Rule" id="MF_00337"/>
    </source>
</evidence>
<evidence type="ECO:0000256" key="3">
    <source>
        <dbReference type="ARBA" id="ARBA00022722"/>
    </source>
</evidence>
<dbReference type="NCBIfam" id="NF002140">
    <property type="entry name" value="PRK00977.1-4"/>
    <property type="match status" value="1"/>
</dbReference>
<evidence type="ECO:0000256" key="1">
    <source>
        <dbReference type="ARBA" id="ARBA00009998"/>
    </source>
</evidence>
<dbReference type="Pfam" id="PF02609">
    <property type="entry name" value="Exonuc_VII_S"/>
    <property type="match status" value="1"/>
</dbReference>
<protein>
    <recommendedName>
        <fullName evidence="6">Exodeoxyribonuclease 7 small subunit</fullName>
        <ecNumber evidence="6">3.1.11.6</ecNumber>
    </recommendedName>
    <alternativeName>
        <fullName evidence="6">Exodeoxyribonuclease VII small subunit</fullName>
        <shortName evidence="6">Exonuclease VII small subunit</shortName>
    </alternativeName>
</protein>
<dbReference type="PANTHER" id="PTHR34137:SF1">
    <property type="entry name" value="EXODEOXYRIBONUCLEASE 7 SMALL SUBUNIT"/>
    <property type="match status" value="1"/>
</dbReference>
<dbReference type="NCBIfam" id="NF002137">
    <property type="entry name" value="PRK00977.1-1"/>
    <property type="match status" value="1"/>
</dbReference>
<dbReference type="EC" id="3.1.11.6" evidence="6"/>
<dbReference type="EMBL" id="SWDB01000028">
    <property type="protein sequence ID" value="TKB44499.1"/>
    <property type="molecule type" value="Genomic_DNA"/>
</dbReference>
<keyword evidence="3 6" id="KW-0540">Nuclease</keyword>
<name>A0A4U1B4S0_9GAMM</name>
<dbReference type="NCBIfam" id="NF002139">
    <property type="entry name" value="PRK00977.1-3"/>
    <property type="match status" value="1"/>
</dbReference>
<dbReference type="SUPFAM" id="SSF116842">
    <property type="entry name" value="XseB-like"/>
    <property type="match status" value="1"/>
</dbReference>
<dbReference type="PIRSF" id="PIRSF006488">
    <property type="entry name" value="Exonuc_VII_S"/>
    <property type="match status" value="1"/>
</dbReference>
<dbReference type="InterPro" id="IPR037004">
    <property type="entry name" value="Exonuc_VII_ssu_sf"/>
</dbReference>
<organism evidence="7 8">
    <name type="scientific">Thalassotalea mangrovi</name>
    <dbReference type="NCBI Taxonomy" id="2572245"/>
    <lineage>
        <taxon>Bacteria</taxon>
        <taxon>Pseudomonadati</taxon>
        <taxon>Pseudomonadota</taxon>
        <taxon>Gammaproteobacteria</taxon>
        <taxon>Alteromonadales</taxon>
        <taxon>Colwelliaceae</taxon>
        <taxon>Thalassotalea</taxon>
    </lineage>
</organism>
<dbReference type="HAMAP" id="MF_00337">
    <property type="entry name" value="Exonuc_7_S"/>
    <property type="match status" value="1"/>
</dbReference>
<evidence type="ECO:0000313" key="8">
    <source>
        <dbReference type="Proteomes" id="UP000307999"/>
    </source>
</evidence>
<dbReference type="AlphaFoldDB" id="A0A4U1B4S0"/>
<comment type="subunit">
    <text evidence="6">Heterooligomer composed of large and small subunits.</text>
</comment>
<dbReference type="GO" id="GO:0009318">
    <property type="term" value="C:exodeoxyribonuclease VII complex"/>
    <property type="evidence" value="ECO:0007669"/>
    <property type="project" value="UniProtKB-UniRule"/>
</dbReference>
<evidence type="ECO:0000256" key="4">
    <source>
        <dbReference type="ARBA" id="ARBA00022801"/>
    </source>
</evidence>
<comment type="caution">
    <text evidence="7">The sequence shown here is derived from an EMBL/GenBank/DDBJ whole genome shotgun (WGS) entry which is preliminary data.</text>
</comment>
<keyword evidence="2 6" id="KW-0963">Cytoplasm</keyword>
<evidence type="ECO:0000256" key="5">
    <source>
        <dbReference type="ARBA" id="ARBA00022839"/>
    </source>
</evidence>
<accession>A0A4U1B4S0</accession>
<dbReference type="NCBIfam" id="TIGR01280">
    <property type="entry name" value="xseB"/>
    <property type="match status" value="1"/>
</dbReference>